<proteinExistence type="predicted"/>
<keyword evidence="3" id="KW-1185">Reference proteome</keyword>
<keyword evidence="1" id="KW-0472">Membrane</keyword>
<evidence type="ECO:0000256" key="1">
    <source>
        <dbReference type="SAM" id="Phobius"/>
    </source>
</evidence>
<accession>A0A4R9C4M5</accession>
<sequence>MELVLPQNYVEIEQEEMMYLDGGLSVPTWSVTGTIAAAVYAFLAASGGAVASGGLKVVLGSMGMRNALAAGIVKALGVVGIKIGNSLAATWLKTIVSGGVSGLASNIATELDKRDGKHDGWVKVF</sequence>
<dbReference type="EMBL" id="SCFR01000005">
    <property type="protein sequence ID" value="TFF67008.1"/>
    <property type="molecule type" value="Genomic_DNA"/>
</dbReference>
<dbReference type="AlphaFoldDB" id="A0A4R9C4M5"/>
<feature type="transmembrane region" description="Helical" evidence="1">
    <location>
        <begin position="35"/>
        <end position="59"/>
    </location>
</feature>
<dbReference type="RefSeq" id="WP_134743879.1">
    <property type="nucleotide sequence ID" value="NZ_CP119762.1"/>
</dbReference>
<evidence type="ECO:0000313" key="2">
    <source>
        <dbReference type="EMBL" id="TFF67008.1"/>
    </source>
</evidence>
<name>A0A4R9C4M5_9FIRM</name>
<protein>
    <submittedName>
        <fullName evidence="2">Uncharacterized protein</fullName>
    </submittedName>
</protein>
<evidence type="ECO:0000313" key="3">
    <source>
        <dbReference type="Proteomes" id="UP000297454"/>
    </source>
</evidence>
<keyword evidence="1" id="KW-0812">Transmembrane</keyword>
<dbReference type="Proteomes" id="UP000297454">
    <property type="component" value="Unassembled WGS sequence"/>
</dbReference>
<keyword evidence="1" id="KW-1133">Transmembrane helix</keyword>
<reference evidence="2 3" key="1">
    <citation type="submission" date="2019-01" db="EMBL/GenBank/DDBJ databases">
        <title>Draft Genome Sequences of Helcococcus ovis Strains Isolated from the Uterus and Vagina of Dairy Cows with Metritis.</title>
        <authorList>
            <person name="Cunha F."/>
            <person name="Jeon S.J."/>
            <person name="Kutzer P."/>
            <person name="Galvao K.N."/>
        </authorList>
    </citation>
    <scope>NUCLEOTIDE SEQUENCE [LARGE SCALE GENOMIC DNA]</scope>
    <source>
        <strain evidence="2 3">KG-37</strain>
    </source>
</reference>
<gene>
    <name evidence="2" type="ORF">EQF91_02460</name>
</gene>
<organism evidence="2 3">
    <name type="scientific">Helcococcus ovis</name>
    <dbReference type="NCBI Taxonomy" id="72026"/>
    <lineage>
        <taxon>Bacteria</taxon>
        <taxon>Bacillati</taxon>
        <taxon>Bacillota</taxon>
        <taxon>Tissierellia</taxon>
        <taxon>Tissierellales</taxon>
        <taxon>Peptoniphilaceae</taxon>
        <taxon>Helcococcus</taxon>
    </lineage>
</organism>
<comment type="caution">
    <text evidence="2">The sequence shown here is derived from an EMBL/GenBank/DDBJ whole genome shotgun (WGS) entry which is preliminary data.</text>
</comment>